<dbReference type="FunFam" id="3.40.30.10:FF:000020">
    <property type="entry name" value="Peroxiredoxin"/>
    <property type="match status" value="1"/>
</dbReference>
<evidence type="ECO:0000313" key="11">
    <source>
        <dbReference type="EMBL" id="KAK3169049.1"/>
    </source>
</evidence>
<dbReference type="GO" id="GO:0034599">
    <property type="term" value="P:cellular response to oxidative stress"/>
    <property type="evidence" value="ECO:0007669"/>
    <property type="project" value="InterPro"/>
</dbReference>
<keyword evidence="2" id="KW-0575">Peroxidase</keyword>
<feature type="region of interest" description="Disordered" evidence="9">
    <location>
        <begin position="182"/>
        <end position="208"/>
    </location>
</feature>
<evidence type="ECO:0000256" key="5">
    <source>
        <dbReference type="ARBA" id="ARBA00023284"/>
    </source>
</evidence>
<keyword evidence="12" id="KW-1185">Reference proteome</keyword>
<name>A0AAD9YZI1_9LECA</name>
<comment type="caution">
    <text evidence="11">The sequence shown here is derived from an EMBL/GenBank/DDBJ whole genome shotgun (WGS) entry which is preliminary data.</text>
</comment>
<dbReference type="PANTHER" id="PTHR10430:SF16">
    <property type="entry name" value="PEROXIREDOXIN-5, MITOCHONDRIAL"/>
    <property type="match status" value="1"/>
</dbReference>
<organism evidence="11 12">
    <name type="scientific">Lepraria neglecta</name>
    <dbReference type="NCBI Taxonomy" id="209136"/>
    <lineage>
        <taxon>Eukaryota</taxon>
        <taxon>Fungi</taxon>
        <taxon>Dikarya</taxon>
        <taxon>Ascomycota</taxon>
        <taxon>Pezizomycotina</taxon>
        <taxon>Lecanoromycetes</taxon>
        <taxon>OSLEUM clade</taxon>
        <taxon>Lecanoromycetidae</taxon>
        <taxon>Lecanorales</taxon>
        <taxon>Lecanorineae</taxon>
        <taxon>Stereocaulaceae</taxon>
        <taxon>Lepraria</taxon>
    </lineage>
</organism>
<evidence type="ECO:0000256" key="2">
    <source>
        <dbReference type="ARBA" id="ARBA00022559"/>
    </source>
</evidence>
<feature type="compositionally biased region" description="Low complexity" evidence="9">
    <location>
        <begin position="125"/>
        <end position="145"/>
    </location>
</feature>
<evidence type="ECO:0000259" key="10">
    <source>
        <dbReference type="Pfam" id="PF08534"/>
    </source>
</evidence>
<dbReference type="GO" id="GO:0005739">
    <property type="term" value="C:mitochondrion"/>
    <property type="evidence" value="ECO:0007669"/>
    <property type="project" value="InterPro"/>
</dbReference>
<evidence type="ECO:0000256" key="4">
    <source>
        <dbReference type="ARBA" id="ARBA00023002"/>
    </source>
</evidence>
<dbReference type="GO" id="GO:0005777">
    <property type="term" value="C:peroxisome"/>
    <property type="evidence" value="ECO:0007669"/>
    <property type="project" value="TreeGrafter"/>
</dbReference>
<dbReference type="GO" id="GO:0008379">
    <property type="term" value="F:thioredoxin peroxidase activity"/>
    <property type="evidence" value="ECO:0007669"/>
    <property type="project" value="InterPro"/>
</dbReference>
<protein>
    <recommendedName>
        <fullName evidence="6">Thioredoxin peroxidase</fullName>
    </recommendedName>
    <alternativeName>
        <fullName evidence="7">Thioredoxin-dependent peroxiredoxin</fullName>
    </alternativeName>
</protein>
<dbReference type="AlphaFoldDB" id="A0AAD9YZI1"/>
<evidence type="ECO:0000256" key="9">
    <source>
        <dbReference type="SAM" id="MobiDB-lite"/>
    </source>
</evidence>
<accession>A0AAD9YZI1</accession>
<evidence type="ECO:0000313" key="12">
    <source>
        <dbReference type="Proteomes" id="UP001276659"/>
    </source>
</evidence>
<dbReference type="PANTHER" id="PTHR10430">
    <property type="entry name" value="PEROXIREDOXIN"/>
    <property type="match status" value="1"/>
</dbReference>
<evidence type="ECO:0000256" key="7">
    <source>
        <dbReference type="ARBA" id="ARBA00079296"/>
    </source>
</evidence>
<keyword evidence="3" id="KW-0049">Antioxidant</keyword>
<feature type="region of interest" description="Disordered" evidence="9">
    <location>
        <begin position="104"/>
        <end position="147"/>
    </location>
</feature>
<dbReference type="InterPro" id="IPR037944">
    <property type="entry name" value="PRX5-like"/>
</dbReference>
<dbReference type="InterPro" id="IPR012882">
    <property type="entry name" value="Fmp46"/>
</dbReference>
<proteinExistence type="inferred from homology"/>
<evidence type="ECO:0000256" key="3">
    <source>
        <dbReference type="ARBA" id="ARBA00022862"/>
    </source>
</evidence>
<reference evidence="11" key="1">
    <citation type="submission" date="2022-11" db="EMBL/GenBank/DDBJ databases">
        <title>Chromosomal genome sequence assembly and mating type (MAT) locus characterization of the leprose asexual lichenized fungus Lepraria neglecta (Nyl.) Erichsen.</title>
        <authorList>
            <person name="Allen J.L."/>
            <person name="Pfeffer B."/>
        </authorList>
    </citation>
    <scope>NUCLEOTIDE SEQUENCE</scope>
    <source>
        <strain evidence="11">Allen 5258</strain>
    </source>
</reference>
<sequence length="534" mass="55396">MANSFTTTIPAPYTTVIPIWLDSPVTGIIILPKDAFGAGMTIYPPPDRPTLSIVDGTLIIVGGTSAVALATAAATTTVGSGGGGGGGGAAAAAGAAAGAAAAGSGSGAGGAAGGEAAGGSGESGDSGSSDGSQQSPSLPSQSPSQTITLTPTMTETQNWTMSIDYSAISSAVVLFFSGLQSSVSAASPPPPPPLPAAATPSDFSCQSVTGQGNSGVIYAGSKQRPTSRQQKYCTGRTAKIFSCNKPKMTALKVGDSFPAGVEFTYVPYTEEKDSITSCGLPQQFHASKEFADKKVVLFAVPGAFTPSCSVRHLPGYMEHWNEIKGKGVDLVIVIAMNDAWVMSAWGKANGIKKDEILFMSDAGIKFSKSIGWTKGPERTGRYAMVIDHGKIVYAENEPAGDVTHKSLDVITLFHKPSVPASLRVLTLLKQVSAHASETATEDQATDHTSQNKLQRTEFQLNVTEDPPTGDQLRTIIEYAGDRKVNQIVDGARDASDAIHKLSQDINKFKAPVVSEAIENTAYLNIDRVTDCGLE</sequence>
<dbReference type="GO" id="GO:0042744">
    <property type="term" value="P:hydrogen peroxide catabolic process"/>
    <property type="evidence" value="ECO:0007669"/>
    <property type="project" value="TreeGrafter"/>
</dbReference>
<dbReference type="SUPFAM" id="SSF52833">
    <property type="entry name" value="Thioredoxin-like"/>
    <property type="match status" value="2"/>
</dbReference>
<dbReference type="InterPro" id="IPR013740">
    <property type="entry name" value="Redoxin"/>
</dbReference>
<dbReference type="GO" id="GO:0045454">
    <property type="term" value="P:cell redox homeostasis"/>
    <property type="evidence" value="ECO:0007669"/>
    <property type="project" value="TreeGrafter"/>
</dbReference>
<feature type="compositionally biased region" description="Gly residues" evidence="9">
    <location>
        <begin position="104"/>
        <end position="124"/>
    </location>
</feature>
<gene>
    <name evidence="11" type="ORF">OEA41_005497</name>
</gene>
<evidence type="ECO:0000256" key="6">
    <source>
        <dbReference type="ARBA" id="ARBA00032824"/>
    </source>
</evidence>
<feature type="active site" description="Cysteine sulfenic acid (-SOH) intermediate" evidence="8">
    <location>
        <position position="308"/>
    </location>
</feature>
<dbReference type="Proteomes" id="UP001276659">
    <property type="component" value="Unassembled WGS sequence"/>
</dbReference>
<feature type="domain" description="Redoxin" evidence="10">
    <location>
        <begin position="252"/>
        <end position="401"/>
    </location>
</feature>
<evidence type="ECO:0000256" key="1">
    <source>
        <dbReference type="ARBA" id="ARBA00010505"/>
    </source>
</evidence>
<evidence type="ECO:0000256" key="8">
    <source>
        <dbReference type="PIRSR" id="PIRSR637944-1"/>
    </source>
</evidence>
<dbReference type="Gene3D" id="3.40.30.10">
    <property type="entry name" value="Glutaredoxin"/>
    <property type="match status" value="2"/>
</dbReference>
<keyword evidence="5" id="KW-0676">Redox-active center</keyword>
<dbReference type="CDD" id="cd03013">
    <property type="entry name" value="PRX5_like"/>
    <property type="match status" value="1"/>
</dbReference>
<keyword evidence="4" id="KW-0560">Oxidoreductase</keyword>
<dbReference type="InterPro" id="IPR036249">
    <property type="entry name" value="Thioredoxin-like_sf"/>
</dbReference>
<dbReference type="Pfam" id="PF07955">
    <property type="entry name" value="DUF1687"/>
    <property type="match status" value="1"/>
</dbReference>
<dbReference type="Pfam" id="PF08534">
    <property type="entry name" value="Redoxin"/>
    <property type="match status" value="1"/>
</dbReference>
<comment type="similarity">
    <text evidence="1">Belongs to the peroxiredoxin family. Prx5 subfamily.</text>
</comment>
<dbReference type="EMBL" id="JASNWA010000010">
    <property type="protein sequence ID" value="KAK3169049.1"/>
    <property type="molecule type" value="Genomic_DNA"/>
</dbReference>